<dbReference type="AlphaFoldDB" id="D8KBZ7"/>
<dbReference type="KEGG" id="nwa:Nwat_2928"/>
<organism evidence="1 2">
    <name type="scientific">Nitrosococcus watsoni (strain C-113)</name>
    <dbReference type="NCBI Taxonomy" id="105559"/>
    <lineage>
        <taxon>Bacteria</taxon>
        <taxon>Pseudomonadati</taxon>
        <taxon>Pseudomonadota</taxon>
        <taxon>Gammaproteobacteria</taxon>
        <taxon>Chromatiales</taxon>
        <taxon>Chromatiaceae</taxon>
        <taxon>Nitrosococcus</taxon>
    </lineage>
</organism>
<dbReference type="STRING" id="105559.Nwat_2928"/>
<dbReference type="EMBL" id="CP002086">
    <property type="protein sequence ID" value="ADJ29668.1"/>
    <property type="molecule type" value="Genomic_DNA"/>
</dbReference>
<name>D8KBZ7_NITWC</name>
<dbReference type="RefSeq" id="WP_013221731.1">
    <property type="nucleotide sequence ID" value="NC_014315.1"/>
</dbReference>
<proteinExistence type="predicted"/>
<gene>
    <name evidence="1" type="ordered locus">Nwat_2928</name>
</gene>
<keyword evidence="2" id="KW-1185">Reference proteome</keyword>
<protein>
    <submittedName>
        <fullName evidence="1">Uncharacterized protein</fullName>
    </submittedName>
</protein>
<evidence type="ECO:0000313" key="1">
    <source>
        <dbReference type="EMBL" id="ADJ29668.1"/>
    </source>
</evidence>
<dbReference type="Proteomes" id="UP000000393">
    <property type="component" value="Chromosome"/>
</dbReference>
<dbReference type="HOGENOM" id="CLU_2992148_0_0_6"/>
<accession>D8KBZ7</accession>
<sequence length="57" mass="6626">MVFKNFLKIIRVDRQPTGYLDLSAGFVYNLLNTAATPLNNAQPWWLFYARHLEVLNA</sequence>
<reference evidence="1 2" key="1">
    <citation type="submission" date="2010-06" db="EMBL/GenBank/DDBJ databases">
        <title>Complete sequence of chromosome of Nitrosococcus watsoni C-113.</title>
        <authorList>
            <consortium name="US DOE Joint Genome Institute"/>
            <person name="Lucas S."/>
            <person name="Copeland A."/>
            <person name="Lapidus A."/>
            <person name="Cheng J.-F."/>
            <person name="Bruce D."/>
            <person name="Goodwin L."/>
            <person name="Pitluck S."/>
            <person name="Malfatti S.A."/>
            <person name="Chain P.S.G."/>
            <person name="Land M."/>
            <person name="Hauser L."/>
            <person name="Kyrpides N."/>
            <person name="Ivanova N."/>
            <person name="Cambell M.A."/>
            <person name="Heidelberg J.F."/>
            <person name="Klotz M.G."/>
            <person name="Woyke T."/>
        </authorList>
    </citation>
    <scope>NUCLEOTIDE SEQUENCE [LARGE SCALE GENOMIC DNA]</scope>
    <source>
        <strain evidence="1 2">C-113</strain>
    </source>
</reference>
<evidence type="ECO:0000313" key="2">
    <source>
        <dbReference type="Proteomes" id="UP000000393"/>
    </source>
</evidence>